<proteinExistence type="inferred from homology"/>
<keyword evidence="12" id="KW-1185">Reference proteome</keyword>
<comment type="caution">
    <text evidence="11">The sequence shown here is derived from an EMBL/GenBank/DDBJ whole genome shotgun (WGS) entry which is preliminary data.</text>
</comment>
<comment type="catalytic activity">
    <reaction evidence="8">
        <text>2,5-diamino-6-(1-D-ribitylamino)pyrimidin-4(3H)-one 5'-phosphate + NAD(+) = 2,5-diamino-6-(1-D-ribosylamino)pyrimidin-4(3H)-one 5'-phosphate + NADH + H(+)</text>
        <dbReference type="Rhea" id="RHEA:27274"/>
        <dbReference type="ChEBI" id="CHEBI:15378"/>
        <dbReference type="ChEBI" id="CHEBI:57540"/>
        <dbReference type="ChEBI" id="CHEBI:57945"/>
        <dbReference type="ChEBI" id="CHEBI:58890"/>
        <dbReference type="ChEBI" id="CHEBI:59545"/>
        <dbReference type="EC" id="1.1.1.302"/>
    </reaction>
</comment>
<reference evidence="11 12" key="1">
    <citation type="submission" date="2024-01" db="EMBL/GenBank/DDBJ databases">
        <title>Complete genome of Cladobotryum mycophilum ATHUM6906.</title>
        <authorList>
            <person name="Christinaki A.C."/>
            <person name="Myridakis A.I."/>
            <person name="Kouvelis V.N."/>
        </authorList>
    </citation>
    <scope>NUCLEOTIDE SEQUENCE [LARGE SCALE GENOMIC DNA]</scope>
    <source>
        <strain evidence="11 12">ATHUM6906</strain>
    </source>
</reference>
<dbReference type="PANTHER" id="PTHR38011">
    <property type="entry name" value="DIHYDROFOLATE REDUCTASE FAMILY PROTEIN (AFU_ORTHOLOGUE AFUA_8G06820)"/>
    <property type="match status" value="1"/>
</dbReference>
<evidence type="ECO:0000256" key="8">
    <source>
        <dbReference type="ARBA" id="ARBA00047550"/>
    </source>
</evidence>
<dbReference type="PANTHER" id="PTHR38011:SF11">
    <property type="entry name" value="2,5-DIAMINO-6-RIBOSYLAMINO-4(3H)-PYRIMIDINONE 5'-PHOSPHATE REDUCTASE"/>
    <property type="match status" value="1"/>
</dbReference>
<dbReference type="InterPro" id="IPR024072">
    <property type="entry name" value="DHFR-like_dom_sf"/>
</dbReference>
<keyword evidence="5" id="KW-0686">Riboflavin biosynthesis</keyword>
<evidence type="ECO:0000256" key="9">
    <source>
        <dbReference type="ARBA" id="ARBA00049020"/>
    </source>
</evidence>
<dbReference type="InterPro" id="IPR050765">
    <property type="entry name" value="Riboflavin_Biosynth_HTPR"/>
</dbReference>
<evidence type="ECO:0000256" key="3">
    <source>
        <dbReference type="ARBA" id="ARBA00012851"/>
    </source>
</evidence>
<evidence type="ECO:0000256" key="5">
    <source>
        <dbReference type="ARBA" id="ARBA00022619"/>
    </source>
</evidence>
<dbReference type="Proteomes" id="UP001338125">
    <property type="component" value="Unassembled WGS sequence"/>
</dbReference>
<evidence type="ECO:0000256" key="6">
    <source>
        <dbReference type="ARBA" id="ARBA00030073"/>
    </source>
</evidence>
<comment type="function">
    <text evidence="1">Catalyzes an early step in riboflavin biosynthesis, the NADPH-dependent reduction of the ribose side chain of 2,5-diamino-6-ribosylamino-4(3H)-pyrimidinone 5'-phosphate, yielding 2,5-diamino-6-ribitylamino-4(3H)-pyrimidinone 5'-phosphate.</text>
</comment>
<protein>
    <recommendedName>
        <fullName evidence="4">2,5-diamino-6-ribosylamino-4(3H)-pyrimidinone 5'-phosphate reductase</fullName>
        <ecNumber evidence="3">1.1.1.302</ecNumber>
    </recommendedName>
    <alternativeName>
        <fullName evidence="7">2,5-diamino-6-(5-phospho-D-ribosylamino)pyrimidin-4(3H)-one reductase</fullName>
    </alternativeName>
    <alternativeName>
        <fullName evidence="6">2,5-diamino-6-ribitylamino-4(3H)-pyrimidinone 5'-phosphate synthase</fullName>
    </alternativeName>
</protein>
<comment type="catalytic activity">
    <reaction evidence="9">
        <text>2,5-diamino-6-(1-D-ribitylamino)pyrimidin-4(3H)-one 5'-phosphate + NADP(+) = 2,5-diamino-6-(1-D-ribosylamino)pyrimidin-4(3H)-one 5'-phosphate + NADPH + H(+)</text>
        <dbReference type="Rhea" id="RHEA:27278"/>
        <dbReference type="ChEBI" id="CHEBI:15378"/>
        <dbReference type="ChEBI" id="CHEBI:57783"/>
        <dbReference type="ChEBI" id="CHEBI:58349"/>
        <dbReference type="ChEBI" id="CHEBI:58890"/>
        <dbReference type="ChEBI" id="CHEBI:59545"/>
        <dbReference type="EC" id="1.1.1.302"/>
    </reaction>
</comment>
<gene>
    <name evidence="11" type="ORF">PT974_12029</name>
</gene>
<dbReference type="EMBL" id="JAVFKD010000016">
    <property type="protein sequence ID" value="KAK5987893.1"/>
    <property type="molecule type" value="Genomic_DNA"/>
</dbReference>
<evidence type="ECO:0000256" key="7">
    <source>
        <dbReference type="ARBA" id="ARBA00031630"/>
    </source>
</evidence>
<evidence type="ECO:0000313" key="12">
    <source>
        <dbReference type="Proteomes" id="UP001338125"/>
    </source>
</evidence>
<evidence type="ECO:0000313" key="11">
    <source>
        <dbReference type="EMBL" id="KAK5987893.1"/>
    </source>
</evidence>
<evidence type="ECO:0000256" key="1">
    <source>
        <dbReference type="ARBA" id="ARBA00003555"/>
    </source>
</evidence>
<evidence type="ECO:0000256" key="2">
    <source>
        <dbReference type="ARBA" id="ARBA00009723"/>
    </source>
</evidence>
<feature type="domain" description="Bacterial bifunctional deaminase-reductase C-terminal" evidence="10">
    <location>
        <begin position="4"/>
        <end position="165"/>
    </location>
</feature>
<evidence type="ECO:0000259" key="10">
    <source>
        <dbReference type="Pfam" id="PF01872"/>
    </source>
</evidence>
<dbReference type="Gene3D" id="3.40.430.10">
    <property type="entry name" value="Dihydrofolate Reductase, subunit A"/>
    <property type="match status" value="1"/>
</dbReference>
<comment type="similarity">
    <text evidence="2">Belongs to the HTP reductase family.</text>
</comment>
<dbReference type="SUPFAM" id="SSF53597">
    <property type="entry name" value="Dihydrofolate reductase-like"/>
    <property type="match status" value="1"/>
</dbReference>
<evidence type="ECO:0000256" key="4">
    <source>
        <dbReference type="ARBA" id="ARBA00015035"/>
    </source>
</evidence>
<dbReference type="InterPro" id="IPR002734">
    <property type="entry name" value="RibDG_C"/>
</dbReference>
<dbReference type="Pfam" id="PF01872">
    <property type="entry name" value="RibD_C"/>
    <property type="match status" value="1"/>
</dbReference>
<sequence>MRRLRYNVAISLDGFIASLDGSSGWIIEDDDIDFDALYAEFDTFIMGRKTYEAMTSFEPNHLANQTKESVIVVSKQMKQENFPTITILTRGIVDAVTEMKTKDGKDIWLMGGGQLAGPCLEAGLVDYIEAAIMPVVLGTGIKMISDSALSDNKSHRLELGEVKRLEKSGILMTKYKVVYTT</sequence>
<accession>A0ABR0S6U6</accession>
<organism evidence="11 12">
    <name type="scientific">Cladobotryum mycophilum</name>
    <dbReference type="NCBI Taxonomy" id="491253"/>
    <lineage>
        <taxon>Eukaryota</taxon>
        <taxon>Fungi</taxon>
        <taxon>Dikarya</taxon>
        <taxon>Ascomycota</taxon>
        <taxon>Pezizomycotina</taxon>
        <taxon>Sordariomycetes</taxon>
        <taxon>Hypocreomycetidae</taxon>
        <taxon>Hypocreales</taxon>
        <taxon>Hypocreaceae</taxon>
        <taxon>Cladobotryum</taxon>
    </lineage>
</organism>
<dbReference type="EC" id="1.1.1.302" evidence="3"/>
<name>A0ABR0S6U6_9HYPO</name>